<feature type="domain" description="Peptidase M48" evidence="8">
    <location>
        <begin position="166"/>
        <end position="354"/>
    </location>
</feature>
<evidence type="ECO:0000256" key="6">
    <source>
        <dbReference type="RuleBase" id="RU003983"/>
    </source>
</evidence>
<evidence type="ECO:0000256" key="4">
    <source>
        <dbReference type="ARBA" id="ARBA00022833"/>
    </source>
</evidence>
<evidence type="ECO:0000313" key="10">
    <source>
        <dbReference type="Proteomes" id="UP001150830"/>
    </source>
</evidence>
<reference evidence="9" key="1">
    <citation type="submission" date="2022-11" db="EMBL/GenBank/DDBJ databases">
        <title>Parathalassolutuus dongxingensis gen. nov., sp. nov., a novel member of family Oceanospirillaceae isolated from a coastal shrimp pond in Guangxi, China.</title>
        <authorList>
            <person name="Chen H."/>
        </authorList>
    </citation>
    <scope>NUCLEOTIDE SEQUENCE</scope>
    <source>
        <strain evidence="9">G-43</strain>
    </source>
</reference>
<feature type="transmembrane region" description="Helical" evidence="7">
    <location>
        <begin position="105"/>
        <end position="126"/>
    </location>
</feature>
<dbReference type="PANTHER" id="PTHR22726">
    <property type="entry name" value="METALLOENDOPEPTIDASE OMA1"/>
    <property type="match status" value="1"/>
</dbReference>
<keyword evidence="1 6" id="KW-0645">Protease</keyword>
<evidence type="ECO:0000313" key="9">
    <source>
        <dbReference type="EMBL" id="MCY0967414.1"/>
    </source>
</evidence>
<comment type="cofactor">
    <cofactor evidence="6">
        <name>Zn(2+)</name>
        <dbReference type="ChEBI" id="CHEBI:29105"/>
    </cofactor>
    <text evidence="6">Binds 1 zinc ion per subunit.</text>
</comment>
<keyword evidence="3 6" id="KW-0378">Hydrolase</keyword>
<keyword evidence="7" id="KW-0472">Membrane</keyword>
<accession>A0A9X3EIL8</accession>
<dbReference type="CDD" id="cd07332">
    <property type="entry name" value="M48C_Oma1_like"/>
    <property type="match status" value="1"/>
</dbReference>
<dbReference type="GO" id="GO:0046872">
    <property type="term" value="F:metal ion binding"/>
    <property type="evidence" value="ECO:0007669"/>
    <property type="project" value="UniProtKB-KW"/>
</dbReference>
<protein>
    <submittedName>
        <fullName evidence="9">M48 family metallopeptidase</fullName>
    </submittedName>
</protein>
<keyword evidence="4 6" id="KW-0862">Zinc</keyword>
<dbReference type="Proteomes" id="UP001150830">
    <property type="component" value="Unassembled WGS sequence"/>
</dbReference>
<dbReference type="EMBL" id="JAPNOA010000059">
    <property type="protein sequence ID" value="MCY0967414.1"/>
    <property type="molecule type" value="Genomic_DNA"/>
</dbReference>
<evidence type="ECO:0000256" key="3">
    <source>
        <dbReference type="ARBA" id="ARBA00022801"/>
    </source>
</evidence>
<evidence type="ECO:0000256" key="5">
    <source>
        <dbReference type="ARBA" id="ARBA00023049"/>
    </source>
</evidence>
<evidence type="ECO:0000256" key="7">
    <source>
        <dbReference type="SAM" id="Phobius"/>
    </source>
</evidence>
<dbReference type="Pfam" id="PF01435">
    <property type="entry name" value="Peptidase_M48"/>
    <property type="match status" value="1"/>
</dbReference>
<name>A0A9X3EIL8_9GAMM</name>
<dbReference type="GO" id="GO:0004222">
    <property type="term" value="F:metalloendopeptidase activity"/>
    <property type="evidence" value="ECO:0007669"/>
    <property type="project" value="InterPro"/>
</dbReference>
<keyword evidence="2" id="KW-0479">Metal-binding</keyword>
<comment type="similarity">
    <text evidence="6">Belongs to the peptidase M48 family.</text>
</comment>
<gene>
    <name evidence="9" type="ORF">OUO13_19715</name>
</gene>
<dbReference type="AlphaFoldDB" id="A0A9X3EIL8"/>
<keyword evidence="5 6" id="KW-0482">Metalloprotease</keyword>
<proteinExistence type="inferred from homology"/>
<organism evidence="9 10">
    <name type="scientific">Parathalassolituus penaei</name>
    <dbReference type="NCBI Taxonomy" id="2997323"/>
    <lineage>
        <taxon>Bacteria</taxon>
        <taxon>Pseudomonadati</taxon>
        <taxon>Pseudomonadota</taxon>
        <taxon>Gammaproteobacteria</taxon>
        <taxon>Oceanospirillales</taxon>
        <taxon>Oceanospirillaceae</taxon>
        <taxon>Parathalassolituus</taxon>
    </lineage>
</organism>
<dbReference type="Gene3D" id="3.30.2010.10">
    <property type="entry name" value="Metalloproteases ('zincins'), catalytic domain"/>
    <property type="match status" value="1"/>
</dbReference>
<dbReference type="GO" id="GO:0016020">
    <property type="term" value="C:membrane"/>
    <property type="evidence" value="ECO:0007669"/>
    <property type="project" value="TreeGrafter"/>
</dbReference>
<comment type="caution">
    <text evidence="9">The sequence shown here is derived from an EMBL/GenBank/DDBJ whole genome shotgun (WGS) entry which is preliminary data.</text>
</comment>
<evidence type="ECO:0000259" key="8">
    <source>
        <dbReference type="Pfam" id="PF01435"/>
    </source>
</evidence>
<evidence type="ECO:0000256" key="2">
    <source>
        <dbReference type="ARBA" id="ARBA00022723"/>
    </source>
</evidence>
<keyword evidence="10" id="KW-1185">Reference proteome</keyword>
<dbReference type="GO" id="GO:0051603">
    <property type="term" value="P:proteolysis involved in protein catabolic process"/>
    <property type="evidence" value="ECO:0007669"/>
    <property type="project" value="TreeGrafter"/>
</dbReference>
<dbReference type="PANTHER" id="PTHR22726:SF1">
    <property type="entry name" value="METALLOENDOPEPTIDASE OMA1, MITOCHONDRIAL"/>
    <property type="match status" value="1"/>
</dbReference>
<evidence type="ECO:0000256" key="1">
    <source>
        <dbReference type="ARBA" id="ARBA00022670"/>
    </source>
</evidence>
<sequence length="397" mass="43896">MNSQTYPAHAFFDGFAKGKSSGSLELSDTGLQFQGGGQSVRMPFNGLLMRMGGARNRLVYFTHPACPSWTLFTADRSVLNHPALRAHPELQHQHRAARRVNAQGHLWLVASLLLLVGLCAGTYFSWSGVVHLAARQIPQAWEESMADTAMDEIRLREQLMPQANVERWLTPVAQPLLDTLSQSPYRFQLFIVNDPAINAFALPGGRIVVNSGLILAANNASELLGVLAHEASHVTEQHGTRNLISTAGTYMLLNLLVGDASGLAGLAVGAAPVLVNQSYSRDFEREADRLGFGLLLQADIDPHGLHDFFMRLQQEEQKRLQEFGDEHTRELVTATYQVLASHPATAERIANLQDLIQQNGADRSYYNLDSEFRALKQAVSEFVTESEQEPEQDEGRD</sequence>
<keyword evidence="7" id="KW-0812">Transmembrane</keyword>
<dbReference type="InterPro" id="IPR001915">
    <property type="entry name" value="Peptidase_M48"/>
</dbReference>
<dbReference type="RefSeq" id="WP_283175611.1">
    <property type="nucleotide sequence ID" value="NZ_JAPNOA010000059.1"/>
</dbReference>
<keyword evidence="7" id="KW-1133">Transmembrane helix</keyword>
<dbReference type="InterPro" id="IPR051156">
    <property type="entry name" value="Mito/Outer_Membr_Metalloprot"/>
</dbReference>